<dbReference type="GO" id="GO:0009279">
    <property type="term" value="C:cell outer membrane"/>
    <property type="evidence" value="ECO:0007669"/>
    <property type="project" value="UniProtKB-SubCell"/>
</dbReference>
<protein>
    <submittedName>
        <fullName evidence="9">Starch-binding associating with outer membrane</fullName>
    </submittedName>
</protein>
<evidence type="ECO:0000256" key="6">
    <source>
        <dbReference type="SAM" id="SignalP"/>
    </source>
</evidence>
<keyword evidence="5" id="KW-0998">Cell outer membrane</keyword>
<gene>
    <name evidence="9" type="ORF">SAMN02746009_03427</name>
</gene>
<comment type="similarity">
    <text evidence="2">Belongs to the SusD family.</text>
</comment>
<dbReference type="InterPro" id="IPR011990">
    <property type="entry name" value="TPR-like_helical_dom_sf"/>
</dbReference>
<reference evidence="10" key="1">
    <citation type="submission" date="2016-11" db="EMBL/GenBank/DDBJ databases">
        <authorList>
            <person name="Varghese N."/>
            <person name="Submissions S."/>
        </authorList>
    </citation>
    <scope>NUCLEOTIDE SEQUENCE [LARGE SCALE GENOMIC DNA]</scope>
    <source>
        <strain evidence="10">DSM 18569</strain>
    </source>
</reference>
<dbReference type="STRING" id="1121959.SAMN02746009_03427"/>
<evidence type="ECO:0000256" key="5">
    <source>
        <dbReference type="ARBA" id="ARBA00023237"/>
    </source>
</evidence>
<proteinExistence type="inferred from homology"/>
<dbReference type="Gene3D" id="1.25.40.390">
    <property type="match status" value="1"/>
</dbReference>
<dbReference type="EMBL" id="FRAS01000022">
    <property type="protein sequence ID" value="SHL81620.1"/>
    <property type="molecule type" value="Genomic_DNA"/>
</dbReference>
<feature type="chain" id="PRO_5013314414" evidence="6">
    <location>
        <begin position="21"/>
        <end position="584"/>
    </location>
</feature>
<feature type="domain" description="RagB/SusD" evidence="7">
    <location>
        <begin position="268"/>
        <end position="584"/>
    </location>
</feature>
<dbReference type="PROSITE" id="PS51257">
    <property type="entry name" value="PROKAR_LIPOPROTEIN"/>
    <property type="match status" value="1"/>
</dbReference>
<feature type="signal peptide" evidence="6">
    <location>
        <begin position="1"/>
        <end position="20"/>
    </location>
</feature>
<evidence type="ECO:0000313" key="9">
    <source>
        <dbReference type="EMBL" id="SHL81620.1"/>
    </source>
</evidence>
<dbReference type="InterPro" id="IPR033985">
    <property type="entry name" value="SusD-like_N"/>
</dbReference>
<evidence type="ECO:0000256" key="3">
    <source>
        <dbReference type="ARBA" id="ARBA00022729"/>
    </source>
</evidence>
<dbReference type="RefSeq" id="WP_073287790.1">
    <property type="nucleotide sequence ID" value="NZ_FRAS01000022.1"/>
</dbReference>
<keyword evidence="3 6" id="KW-0732">Signal</keyword>
<keyword evidence="4" id="KW-0472">Membrane</keyword>
<name>A0A1M7DQ53_9BACT</name>
<dbReference type="SUPFAM" id="SSF48452">
    <property type="entry name" value="TPR-like"/>
    <property type="match status" value="1"/>
</dbReference>
<dbReference type="Proteomes" id="UP000183947">
    <property type="component" value="Unassembled WGS sequence"/>
</dbReference>
<evidence type="ECO:0000256" key="2">
    <source>
        <dbReference type="ARBA" id="ARBA00006275"/>
    </source>
</evidence>
<dbReference type="AlphaFoldDB" id="A0A1M7DQ53"/>
<comment type="subcellular location">
    <subcellularLocation>
        <location evidence="1">Cell outer membrane</location>
    </subcellularLocation>
</comment>
<evidence type="ECO:0000259" key="7">
    <source>
        <dbReference type="Pfam" id="PF07980"/>
    </source>
</evidence>
<evidence type="ECO:0000256" key="1">
    <source>
        <dbReference type="ARBA" id="ARBA00004442"/>
    </source>
</evidence>
<accession>A0A1M7DQ53</accession>
<organism evidence="9 10">
    <name type="scientific">Hymenobacter psychrotolerans DSM 18569</name>
    <dbReference type="NCBI Taxonomy" id="1121959"/>
    <lineage>
        <taxon>Bacteria</taxon>
        <taxon>Pseudomonadati</taxon>
        <taxon>Bacteroidota</taxon>
        <taxon>Cytophagia</taxon>
        <taxon>Cytophagales</taxon>
        <taxon>Hymenobacteraceae</taxon>
        <taxon>Hymenobacter</taxon>
    </lineage>
</organism>
<sequence>MKKSFLALLGLALLVSVSGCEDLLEEDPQSVLVPSFLGTPQGVEAGLTGVYAGHRNIYGNEQAMYMAVTGTDEFMRGIADQDGFHEYARGLNFGPSAGVVTNQWNNYYQYINGANGVLKYAATVQGIPAARVQQIVAETKVLRAHYYFLLVQYWGDVPLQLEFRDTPTTDIARTPIADVYNAIIADLTDALANIANTPGQPGRVSRATALHILAKVYLTRATSTAKQADDYAKAAQYAEELINNRTRYGKNLEADPARVFADQNENGPEVLMNVQYSTDPTFTQTSEQNYFNGGNASSFFYRSRYEQGIPNMVRDLKNGRPFARFVPTPYLLNSYNMPGEAGRTLRTTDTRFNKWFTTTWYVNSPGAASGSTAAIIGDTSLWYPSYELPAAVLARIAARRPVPYRVIQPSQHTREYYPVMNKYDDVRRASTNAPSVRPFIVYRLAETYLIASEANMYLGNMTKAVDFMNVVRVRAAAPGKEAQMRVTASQLNIDFILDERTRELGGEVMRWMDLTRTGKLIERVKTNPATRVPATVNKTVPLNGISGTYGSDVAANIQPYHVLRPIPQQDIDRTSGKITQNQGY</sequence>
<keyword evidence="10" id="KW-1185">Reference proteome</keyword>
<evidence type="ECO:0000313" key="10">
    <source>
        <dbReference type="Proteomes" id="UP000183947"/>
    </source>
</evidence>
<evidence type="ECO:0000259" key="8">
    <source>
        <dbReference type="Pfam" id="PF14322"/>
    </source>
</evidence>
<dbReference type="OrthoDB" id="9792139at2"/>
<feature type="domain" description="SusD-like N-terminal" evidence="8">
    <location>
        <begin position="24"/>
        <end position="218"/>
    </location>
</feature>
<dbReference type="InterPro" id="IPR012944">
    <property type="entry name" value="SusD_RagB_dom"/>
</dbReference>
<evidence type="ECO:0000256" key="4">
    <source>
        <dbReference type="ARBA" id="ARBA00023136"/>
    </source>
</evidence>
<dbReference type="Pfam" id="PF07980">
    <property type="entry name" value="SusD_RagB"/>
    <property type="match status" value="1"/>
</dbReference>
<dbReference type="Pfam" id="PF14322">
    <property type="entry name" value="SusD-like_3"/>
    <property type="match status" value="1"/>
</dbReference>